<reference evidence="2 3" key="1">
    <citation type="submission" date="2024-04" db="EMBL/GenBank/DDBJ databases">
        <title>Tritrichomonas musculus Genome.</title>
        <authorList>
            <person name="Alves-Ferreira E."/>
            <person name="Grigg M."/>
            <person name="Lorenzi H."/>
            <person name="Galac M."/>
        </authorList>
    </citation>
    <scope>NUCLEOTIDE SEQUENCE [LARGE SCALE GENOMIC DNA]</scope>
    <source>
        <strain evidence="2 3">EAF2021</strain>
    </source>
</reference>
<name>A0ABR2KH58_9EUKA</name>
<gene>
    <name evidence="2" type="ORF">M9Y10_035250</name>
</gene>
<protein>
    <recommendedName>
        <fullName evidence="4">HMG box domain-containing protein</fullName>
    </recommendedName>
</protein>
<evidence type="ECO:0000256" key="1">
    <source>
        <dbReference type="SAM" id="MobiDB-lite"/>
    </source>
</evidence>
<evidence type="ECO:0008006" key="4">
    <source>
        <dbReference type="Google" id="ProtNLM"/>
    </source>
</evidence>
<evidence type="ECO:0000313" key="3">
    <source>
        <dbReference type="Proteomes" id="UP001470230"/>
    </source>
</evidence>
<dbReference type="EMBL" id="JAPFFF010000005">
    <property type="protein sequence ID" value="KAK8890474.1"/>
    <property type="molecule type" value="Genomic_DNA"/>
</dbReference>
<sequence length="291" mass="34395">MNESRINLLTDKEKDSWEKFREQRKKDLRSPEFMYLHRDCYEPMAFFQFLQHKWSISSQYSNPFNIDDELEYAIRVHNFGPDIRQITKFYSQSYYLNKINQSSQQSPSAIKAGNSRPSYYNKGSQFGLATYKQYENVLVPNCPKRSDSRFNSPFSYYTDRRLKVIEKEKPNIKKSLILPEIVHEWELIPEEKKGQIRNIWKNYITIHHQLYQQTKDEKTSQVQLKTKLLNNDSDNEGSNISNNSTSNSIDDINASDLTILAANRIQIENELQKNQDDLDQLIDDALKEMPK</sequence>
<keyword evidence="3" id="KW-1185">Reference proteome</keyword>
<organism evidence="2 3">
    <name type="scientific">Tritrichomonas musculus</name>
    <dbReference type="NCBI Taxonomy" id="1915356"/>
    <lineage>
        <taxon>Eukaryota</taxon>
        <taxon>Metamonada</taxon>
        <taxon>Parabasalia</taxon>
        <taxon>Tritrichomonadida</taxon>
        <taxon>Tritrichomonadidae</taxon>
        <taxon>Tritrichomonas</taxon>
    </lineage>
</organism>
<dbReference type="Proteomes" id="UP001470230">
    <property type="component" value="Unassembled WGS sequence"/>
</dbReference>
<accession>A0ABR2KH58</accession>
<feature type="compositionally biased region" description="Low complexity" evidence="1">
    <location>
        <begin position="238"/>
        <end position="248"/>
    </location>
</feature>
<proteinExistence type="predicted"/>
<feature type="region of interest" description="Disordered" evidence="1">
    <location>
        <begin position="228"/>
        <end position="248"/>
    </location>
</feature>
<comment type="caution">
    <text evidence="2">The sequence shown here is derived from an EMBL/GenBank/DDBJ whole genome shotgun (WGS) entry which is preliminary data.</text>
</comment>
<evidence type="ECO:0000313" key="2">
    <source>
        <dbReference type="EMBL" id="KAK8890474.1"/>
    </source>
</evidence>